<dbReference type="InterPro" id="IPR053008">
    <property type="entry name" value="Phomopsin_biosynth_assoc"/>
</dbReference>
<evidence type="ECO:0000313" key="3">
    <source>
        <dbReference type="EMBL" id="KAH7082495.1"/>
    </source>
</evidence>
<evidence type="ECO:0000313" key="4">
    <source>
        <dbReference type="Proteomes" id="UP000813461"/>
    </source>
</evidence>
<keyword evidence="4" id="KW-1185">Reference proteome</keyword>
<dbReference type="OrthoDB" id="3501153at2759"/>
<evidence type="ECO:0000256" key="1">
    <source>
        <dbReference type="SAM" id="MobiDB-lite"/>
    </source>
</evidence>
<feature type="transmembrane region" description="Helical" evidence="2">
    <location>
        <begin position="12"/>
        <end position="29"/>
    </location>
</feature>
<dbReference type="EMBL" id="JAGMVJ010000014">
    <property type="protein sequence ID" value="KAH7082495.1"/>
    <property type="molecule type" value="Genomic_DNA"/>
</dbReference>
<feature type="compositionally biased region" description="Basic and acidic residues" evidence="1">
    <location>
        <begin position="214"/>
        <end position="235"/>
    </location>
</feature>
<keyword evidence="2" id="KW-0472">Membrane</keyword>
<name>A0A8K0VWF4_9PLEO</name>
<proteinExistence type="predicted"/>
<accession>A0A8K0VWF4</accession>
<dbReference type="AlphaFoldDB" id="A0A8K0VWF4"/>
<feature type="region of interest" description="Disordered" evidence="1">
    <location>
        <begin position="207"/>
        <end position="235"/>
    </location>
</feature>
<sequence length="235" mass="26513">MKISQHAARYDTHFAFSVFFLGTTLPWLGKLVLPQAFGSSQQASRGLFQGILANKRPCGVTPNDARTRGCHFESYTATWQLPECYDKDLDDEFRALRPWKFFGDKNGTIDVSLSEVENQSMQAWTTWEFHLWQCSFLWKKEVKIAHGLVSGAISPHQCLDYALMQDERYAKDHVGVPYWPRFTPCESPSDISIHQFELKPADFGGVDAHGTGHAHGEGSHSDDTQEVHHIDGGNV</sequence>
<reference evidence="3" key="1">
    <citation type="journal article" date="2021" name="Nat. Commun.">
        <title>Genetic determinants of endophytism in the Arabidopsis root mycobiome.</title>
        <authorList>
            <person name="Mesny F."/>
            <person name="Miyauchi S."/>
            <person name="Thiergart T."/>
            <person name="Pickel B."/>
            <person name="Atanasova L."/>
            <person name="Karlsson M."/>
            <person name="Huettel B."/>
            <person name="Barry K.W."/>
            <person name="Haridas S."/>
            <person name="Chen C."/>
            <person name="Bauer D."/>
            <person name="Andreopoulos W."/>
            <person name="Pangilinan J."/>
            <person name="LaButti K."/>
            <person name="Riley R."/>
            <person name="Lipzen A."/>
            <person name="Clum A."/>
            <person name="Drula E."/>
            <person name="Henrissat B."/>
            <person name="Kohler A."/>
            <person name="Grigoriev I.V."/>
            <person name="Martin F.M."/>
            <person name="Hacquard S."/>
        </authorList>
    </citation>
    <scope>NUCLEOTIDE SEQUENCE</scope>
    <source>
        <strain evidence="3">MPI-SDFR-AT-0120</strain>
    </source>
</reference>
<dbReference type="PANTHER" id="PTHR35896:SF3">
    <property type="entry name" value="MAJOR FACILITATOR SUPERFAMILY TRANSPORTER"/>
    <property type="match status" value="1"/>
</dbReference>
<comment type="caution">
    <text evidence="3">The sequence shown here is derived from an EMBL/GenBank/DDBJ whole genome shotgun (WGS) entry which is preliminary data.</text>
</comment>
<dbReference type="PANTHER" id="PTHR35896">
    <property type="entry name" value="IG-LIKE DOMAIN-CONTAINING PROTEIN"/>
    <property type="match status" value="1"/>
</dbReference>
<organism evidence="3 4">
    <name type="scientific">Paraphoma chrysanthemicola</name>
    <dbReference type="NCBI Taxonomy" id="798071"/>
    <lineage>
        <taxon>Eukaryota</taxon>
        <taxon>Fungi</taxon>
        <taxon>Dikarya</taxon>
        <taxon>Ascomycota</taxon>
        <taxon>Pezizomycotina</taxon>
        <taxon>Dothideomycetes</taxon>
        <taxon>Pleosporomycetidae</taxon>
        <taxon>Pleosporales</taxon>
        <taxon>Pleosporineae</taxon>
        <taxon>Phaeosphaeriaceae</taxon>
        <taxon>Paraphoma</taxon>
    </lineage>
</organism>
<keyword evidence="2" id="KW-1133">Transmembrane helix</keyword>
<keyword evidence="2" id="KW-0812">Transmembrane</keyword>
<dbReference type="Proteomes" id="UP000813461">
    <property type="component" value="Unassembled WGS sequence"/>
</dbReference>
<gene>
    <name evidence="3" type="ORF">FB567DRAFT_531369</name>
</gene>
<evidence type="ECO:0000256" key="2">
    <source>
        <dbReference type="SAM" id="Phobius"/>
    </source>
</evidence>
<protein>
    <submittedName>
        <fullName evidence="3">Uncharacterized protein</fullName>
    </submittedName>
</protein>